<dbReference type="PRINTS" id="PR00069">
    <property type="entry name" value="ALDKETRDTASE"/>
</dbReference>
<dbReference type="EMBL" id="JAKRVX010000002">
    <property type="protein sequence ID" value="MCL9816423.1"/>
    <property type="molecule type" value="Genomic_DNA"/>
</dbReference>
<dbReference type="PIRSF" id="PIRSF000097">
    <property type="entry name" value="AKR"/>
    <property type="match status" value="1"/>
</dbReference>
<organism evidence="5 6">
    <name type="scientific">Natronocalculus amylovorans</name>
    <dbReference type="NCBI Taxonomy" id="2917812"/>
    <lineage>
        <taxon>Archaea</taxon>
        <taxon>Methanobacteriati</taxon>
        <taxon>Methanobacteriota</taxon>
        <taxon>Stenosarchaea group</taxon>
        <taxon>Halobacteria</taxon>
        <taxon>Halobacteriales</taxon>
        <taxon>Haloferacaceae</taxon>
        <taxon>Natronocalculus</taxon>
    </lineage>
</organism>
<name>A0AAE3FWR8_9EURY</name>
<dbReference type="InterPro" id="IPR036812">
    <property type="entry name" value="NAD(P)_OxRdtase_dom_sf"/>
</dbReference>
<dbReference type="PANTHER" id="PTHR43827">
    <property type="entry name" value="2,5-DIKETO-D-GLUCONIC ACID REDUCTASE"/>
    <property type="match status" value="1"/>
</dbReference>
<dbReference type="GO" id="GO:0016616">
    <property type="term" value="F:oxidoreductase activity, acting on the CH-OH group of donors, NAD or NADP as acceptor"/>
    <property type="evidence" value="ECO:0007669"/>
    <property type="project" value="UniProtKB-ARBA"/>
</dbReference>
<comment type="similarity">
    <text evidence="1">Belongs to the aldo/keto reductase family.</text>
</comment>
<feature type="domain" description="NADP-dependent oxidoreductase" evidence="4">
    <location>
        <begin position="15"/>
        <end position="250"/>
    </location>
</feature>
<evidence type="ECO:0000256" key="1">
    <source>
        <dbReference type="ARBA" id="ARBA00007905"/>
    </source>
</evidence>
<dbReference type="RefSeq" id="WP_250583379.1">
    <property type="nucleotide sequence ID" value="NZ_JAKRVX010000002.1"/>
</dbReference>
<dbReference type="PROSITE" id="PS00062">
    <property type="entry name" value="ALDOKETO_REDUCTASE_2"/>
    <property type="match status" value="1"/>
</dbReference>
<dbReference type="AlphaFoldDB" id="A0AAE3FWR8"/>
<evidence type="ECO:0000259" key="4">
    <source>
        <dbReference type="Pfam" id="PF00248"/>
    </source>
</evidence>
<evidence type="ECO:0000256" key="3">
    <source>
        <dbReference type="ARBA" id="ARBA00023002"/>
    </source>
</evidence>
<reference evidence="5" key="1">
    <citation type="journal article" date="2022" name="Syst. Appl. Microbiol.">
        <title>Natronocalculus amylovorans gen. nov., sp. nov., and Natranaeroarchaeum aerophilus sp. nov., dominant culturable amylolytic natronoarchaea from hypersaline soda lakes in southwestern Siberia.</title>
        <authorList>
            <person name="Sorokin D.Y."/>
            <person name="Elcheninov A.G."/>
            <person name="Khizhniak T.V."/>
            <person name="Koenen M."/>
            <person name="Bale N.J."/>
            <person name="Damste J.S.S."/>
            <person name="Kublanov I.V."/>
        </authorList>
    </citation>
    <scope>NUCLEOTIDE SEQUENCE</scope>
    <source>
        <strain evidence="5">AArc-St2</strain>
    </source>
</reference>
<accession>A0AAE3FWR8</accession>
<sequence length="266" mass="30031">MTFHRFGLGTYLNDDHDQCVESVTTAIDVGYRHIDSAQGYNNERAVGEGIAASNVDRDDLFVASKLATENLGYDDVIETTEESAEKLGLETIDLMYVHWPINTYEPDETIPALNELVDRGLVEHVGLSNFRPDQLDAAIDRLEYPLFAHQVEMHPLLQQEALCEYAREDDHWLVAYCPIARNQVTEIPALGEIATKHNATPAQVSLAWLLAQEQVAPIPKATGEEHIRENFEAQSIELDTDDRETISELAEERRIVDFDDAPWNQN</sequence>
<dbReference type="InterPro" id="IPR018170">
    <property type="entry name" value="Aldo/ket_reductase_CS"/>
</dbReference>
<proteinExistence type="inferred from homology"/>
<keyword evidence="3" id="KW-0560">Oxidoreductase</keyword>
<dbReference type="Pfam" id="PF00248">
    <property type="entry name" value="Aldo_ket_red"/>
    <property type="match status" value="1"/>
</dbReference>
<dbReference type="InterPro" id="IPR023210">
    <property type="entry name" value="NADP_OxRdtase_dom"/>
</dbReference>
<evidence type="ECO:0000313" key="5">
    <source>
        <dbReference type="EMBL" id="MCL9816423.1"/>
    </source>
</evidence>
<keyword evidence="6" id="KW-1185">Reference proteome</keyword>
<reference evidence="5" key="2">
    <citation type="submission" date="2022-02" db="EMBL/GenBank/DDBJ databases">
        <authorList>
            <person name="Elcheninov A.G."/>
            <person name="Sorokin D.Y."/>
            <person name="Kublanov I.V."/>
        </authorList>
    </citation>
    <scope>NUCLEOTIDE SEQUENCE</scope>
    <source>
        <strain evidence="5">AArc-St2</strain>
    </source>
</reference>
<dbReference type="PANTHER" id="PTHR43827:SF3">
    <property type="entry name" value="NADP-DEPENDENT OXIDOREDUCTASE DOMAIN-CONTAINING PROTEIN"/>
    <property type="match status" value="1"/>
</dbReference>
<protein>
    <submittedName>
        <fullName evidence="5">Aldo/keto reductase</fullName>
    </submittedName>
</protein>
<comment type="caution">
    <text evidence="5">The sequence shown here is derived from an EMBL/GenBank/DDBJ whole genome shotgun (WGS) entry which is preliminary data.</text>
</comment>
<evidence type="ECO:0000313" key="6">
    <source>
        <dbReference type="Proteomes" id="UP001203207"/>
    </source>
</evidence>
<dbReference type="InterPro" id="IPR020471">
    <property type="entry name" value="AKR"/>
</dbReference>
<dbReference type="PROSITE" id="PS00798">
    <property type="entry name" value="ALDOKETO_REDUCTASE_1"/>
    <property type="match status" value="1"/>
</dbReference>
<evidence type="ECO:0000256" key="2">
    <source>
        <dbReference type="ARBA" id="ARBA00022857"/>
    </source>
</evidence>
<dbReference type="Gene3D" id="3.20.20.100">
    <property type="entry name" value="NADP-dependent oxidoreductase domain"/>
    <property type="match status" value="1"/>
</dbReference>
<gene>
    <name evidence="5" type="ORF">AArcSt2_05635</name>
</gene>
<keyword evidence="2" id="KW-0521">NADP</keyword>
<dbReference type="Proteomes" id="UP001203207">
    <property type="component" value="Unassembled WGS sequence"/>
</dbReference>
<dbReference type="SUPFAM" id="SSF51430">
    <property type="entry name" value="NAD(P)-linked oxidoreductase"/>
    <property type="match status" value="1"/>
</dbReference>